<dbReference type="PROSITE" id="PS50255">
    <property type="entry name" value="CYTOCHROME_B5_2"/>
    <property type="match status" value="1"/>
</dbReference>
<evidence type="ECO:0000256" key="15">
    <source>
        <dbReference type="ARBA" id="ARBA00023004"/>
    </source>
</evidence>
<comment type="function">
    <text evidence="4">Nitrate reductase is a key enzyme involved in the first step of nitrate assimilation in plants, fungi and bacteria.</text>
</comment>
<dbReference type="PRINTS" id="PR00407">
    <property type="entry name" value="EUMOPTERIN"/>
</dbReference>
<evidence type="ECO:0000256" key="6">
    <source>
        <dbReference type="ARBA" id="ARBA00011738"/>
    </source>
</evidence>
<dbReference type="InterPro" id="IPR022407">
    <property type="entry name" value="OxRdtase_Mopterin_BS"/>
</dbReference>
<comment type="cofactor">
    <cofactor evidence="3">
        <name>FAD</name>
        <dbReference type="ChEBI" id="CHEBI:57692"/>
    </cofactor>
</comment>
<dbReference type="PROSITE" id="PS00191">
    <property type="entry name" value="CYTOCHROME_B5_1"/>
    <property type="match status" value="1"/>
</dbReference>
<evidence type="ECO:0000256" key="3">
    <source>
        <dbReference type="ARBA" id="ARBA00001974"/>
    </source>
</evidence>
<evidence type="ECO:0000256" key="8">
    <source>
        <dbReference type="ARBA" id="ARBA00015499"/>
    </source>
</evidence>
<reference evidence="20 21" key="1">
    <citation type="submission" date="2023-04" db="EMBL/GenBank/DDBJ databases">
        <title>Genome of Basidiobolus ranarum AG-B5.</title>
        <authorList>
            <person name="Stajich J.E."/>
            <person name="Carter-House D."/>
            <person name="Gryganskyi A."/>
        </authorList>
    </citation>
    <scope>NUCLEOTIDE SEQUENCE [LARGE SCALE GENOMIC DNA]</scope>
    <source>
        <strain evidence="20 21">AG-B5</strain>
    </source>
</reference>
<dbReference type="SUPFAM" id="SSF52343">
    <property type="entry name" value="Ferredoxin reductase-like, C-terminal NADP-linked domain"/>
    <property type="match status" value="1"/>
</dbReference>
<keyword evidence="9" id="KW-0500">Molybdenum</keyword>
<dbReference type="PANTHER" id="PTHR19372">
    <property type="entry name" value="SULFITE REDUCTASE"/>
    <property type="match status" value="1"/>
</dbReference>
<dbReference type="InterPro" id="IPR005066">
    <property type="entry name" value="MoCF_OxRdtse_dimer"/>
</dbReference>
<dbReference type="Gene3D" id="2.60.40.650">
    <property type="match status" value="1"/>
</dbReference>
<dbReference type="PRINTS" id="PR00406">
    <property type="entry name" value="CYTB5RDTASE"/>
</dbReference>
<evidence type="ECO:0000256" key="2">
    <source>
        <dbReference type="ARBA" id="ARBA00001971"/>
    </source>
</evidence>
<comment type="similarity">
    <text evidence="5">Belongs to the nitrate reductase family.</text>
</comment>
<dbReference type="Gene3D" id="3.40.50.80">
    <property type="entry name" value="Nucleotide-binding domain of ferredoxin-NADP reductase (FNR) module"/>
    <property type="match status" value="1"/>
</dbReference>
<evidence type="ECO:0000259" key="19">
    <source>
        <dbReference type="PROSITE" id="PS51384"/>
    </source>
</evidence>
<dbReference type="InterPro" id="IPR001433">
    <property type="entry name" value="OxRdtase_FAD/NAD-bd"/>
</dbReference>
<feature type="domain" description="FAD-binding FR-type" evidence="19">
    <location>
        <begin position="547"/>
        <end position="657"/>
    </location>
</feature>
<dbReference type="PANTHER" id="PTHR19372:SF7">
    <property type="entry name" value="SULFITE OXIDASE, MITOCHONDRIAL"/>
    <property type="match status" value="1"/>
</dbReference>
<comment type="cofactor">
    <cofactor evidence="2">
        <name>heme</name>
        <dbReference type="ChEBI" id="CHEBI:30413"/>
    </cofactor>
</comment>
<evidence type="ECO:0000256" key="1">
    <source>
        <dbReference type="ARBA" id="ARBA00001924"/>
    </source>
</evidence>
<dbReference type="SMART" id="SM01117">
    <property type="entry name" value="Cyt-b5"/>
    <property type="match status" value="1"/>
</dbReference>
<dbReference type="SUPFAM" id="SSF63380">
    <property type="entry name" value="Riboflavin synthase domain-like"/>
    <property type="match status" value="1"/>
</dbReference>
<keyword evidence="13" id="KW-0274">FAD</keyword>
<dbReference type="EMBL" id="JASJQH010001774">
    <property type="protein sequence ID" value="KAK9760815.1"/>
    <property type="molecule type" value="Genomic_DNA"/>
</dbReference>
<dbReference type="Pfam" id="PF00174">
    <property type="entry name" value="Oxidored_molyb"/>
    <property type="match status" value="1"/>
</dbReference>
<evidence type="ECO:0000313" key="20">
    <source>
        <dbReference type="EMBL" id="KAK9760815.1"/>
    </source>
</evidence>
<dbReference type="InterPro" id="IPR017938">
    <property type="entry name" value="Riboflavin_synthase-like_b-brl"/>
</dbReference>
<comment type="catalytic activity">
    <reaction evidence="17">
        <text>nitrite + NADP(+) + H2O = nitrate + NADPH + H(+)</text>
        <dbReference type="Rhea" id="RHEA:19061"/>
        <dbReference type="ChEBI" id="CHEBI:15377"/>
        <dbReference type="ChEBI" id="CHEBI:15378"/>
        <dbReference type="ChEBI" id="CHEBI:16301"/>
        <dbReference type="ChEBI" id="CHEBI:17632"/>
        <dbReference type="ChEBI" id="CHEBI:57783"/>
        <dbReference type="ChEBI" id="CHEBI:58349"/>
        <dbReference type="EC" id="1.7.1.3"/>
    </reaction>
</comment>
<keyword evidence="10" id="KW-0349">Heme</keyword>
<dbReference type="SUPFAM" id="SSF56524">
    <property type="entry name" value="Oxidoreductase molybdopterin-binding domain"/>
    <property type="match status" value="1"/>
</dbReference>
<evidence type="ECO:0000256" key="5">
    <source>
        <dbReference type="ARBA" id="ARBA00006253"/>
    </source>
</evidence>
<dbReference type="InterPro" id="IPR018506">
    <property type="entry name" value="Cyt_B5_heme-BS"/>
</dbReference>
<dbReference type="InterPro" id="IPR036374">
    <property type="entry name" value="OxRdtase_Mopterin-bd_sf"/>
</dbReference>
<evidence type="ECO:0000313" key="21">
    <source>
        <dbReference type="Proteomes" id="UP001479436"/>
    </source>
</evidence>
<dbReference type="Gene3D" id="2.40.30.10">
    <property type="entry name" value="Translation factors"/>
    <property type="match status" value="1"/>
</dbReference>
<organism evidence="20 21">
    <name type="scientific">Basidiobolus ranarum</name>
    <dbReference type="NCBI Taxonomy" id="34480"/>
    <lineage>
        <taxon>Eukaryota</taxon>
        <taxon>Fungi</taxon>
        <taxon>Fungi incertae sedis</taxon>
        <taxon>Zoopagomycota</taxon>
        <taxon>Entomophthoromycotina</taxon>
        <taxon>Basidiobolomycetes</taxon>
        <taxon>Basidiobolales</taxon>
        <taxon>Basidiobolaceae</taxon>
        <taxon>Basidiobolus</taxon>
    </lineage>
</organism>
<dbReference type="InterPro" id="IPR008335">
    <property type="entry name" value="Mopterin_OxRdtase_euk"/>
</dbReference>
<name>A0ABR2WH21_9FUNG</name>
<keyword evidence="12" id="KW-0479">Metal-binding</keyword>
<accession>A0ABR2WH21</accession>
<evidence type="ECO:0000259" key="18">
    <source>
        <dbReference type="PROSITE" id="PS50255"/>
    </source>
</evidence>
<dbReference type="InterPro" id="IPR017927">
    <property type="entry name" value="FAD-bd_FR_type"/>
</dbReference>
<dbReference type="Pfam" id="PF00173">
    <property type="entry name" value="Cyt-b5"/>
    <property type="match status" value="1"/>
</dbReference>
<keyword evidence="14" id="KW-0560">Oxidoreductase</keyword>
<sequence>MIYKNLPKFAADDEIIFDKRDEHTPDNWIKRHPDLIRLTGKHPLNAEPSPSRLYDEGYITPNSLFYVRSHGHVPKLDWETHTLEISGLVDNPKTFSMDEVVAFPKRQFPVTFPCAGNRRREVNLIKQSKGFNWGSAGVSTSIFGGVMLRDLLLACGVQVPEEDEEDWHVHFEGAEMLPNGIYGTSISYRYAMDEMNEVLMAYEMNGEIISPDHGFPIRLLAPGIIGGRMVKWVKKIFVSKVESDNWYHIYDNRIIPSHVEPEEALRDKWWQNSDYIINPMNINSAFAYPEEGQIVPITQESVKCCGYAYTGSGNKITRVELSLDDGKSWILCKIDQHIPSPITKKYWAWATWSYDLPLKKLLRCQEIIVRAWDSTLNTQPVNITWNILGQMNNAYFRLKVNLEENSEGDMVYRFEHPCLTANIESGWMVPKNVEKKPEAATVAKVKLDKAFTQEEISKHNTSDDCWIIVSRRVYDVTDFIKEHPGGAASIVLNAGGDCTDDFVSVHSTNAHNILEKYYVGELDGDLVVAAENIPQNEIDSAVALSPKEYRKFPLIERTVLSHNTIMLRFGLPSPQHRLGLPVGKHIMLRAEIEGTSIVRAYTPNSLDEEMGHVDLVIKVYYKNAKFPNGGVMSQYLDTLKIGDTVEMKGPVGHFVYEGCGRYTLNNGKVSGEVDNIGMVAGGSGITPCLQVIKSVLNNSEDHTKLSLIFANVTPDDILLREELDQLAKQNPDQFKVWYTVDQKAPSDWKYSVGFINCDMCCKILPKPSSGKSIVLLCGPPAMLENACKPNLKTMKYEESEIIIF</sequence>
<protein>
    <recommendedName>
        <fullName evidence="8">Nitrate reductase [NADPH]</fullName>
        <ecNumber evidence="7">1.7.1.3</ecNumber>
    </recommendedName>
</protein>
<dbReference type="InterPro" id="IPR014756">
    <property type="entry name" value="Ig_E-set"/>
</dbReference>
<evidence type="ECO:0000256" key="4">
    <source>
        <dbReference type="ARBA" id="ARBA00003838"/>
    </source>
</evidence>
<keyword evidence="15" id="KW-0408">Iron</keyword>
<dbReference type="InterPro" id="IPR039261">
    <property type="entry name" value="FNR_nucleotide-bd"/>
</dbReference>
<gene>
    <name evidence="20" type="ORF">K7432_014775</name>
</gene>
<dbReference type="InterPro" id="IPR000572">
    <property type="entry name" value="OxRdtase_Mopterin-bd_dom"/>
</dbReference>
<proteinExistence type="inferred from homology"/>
<dbReference type="PROSITE" id="PS51384">
    <property type="entry name" value="FAD_FR"/>
    <property type="match status" value="1"/>
</dbReference>
<evidence type="ECO:0000256" key="7">
    <source>
        <dbReference type="ARBA" id="ARBA00012673"/>
    </source>
</evidence>
<dbReference type="InterPro" id="IPR008333">
    <property type="entry name" value="Cbr1-like_FAD-bd_dom"/>
</dbReference>
<dbReference type="Pfam" id="PF03404">
    <property type="entry name" value="Mo-co_dimer"/>
    <property type="match status" value="1"/>
</dbReference>
<dbReference type="SUPFAM" id="SSF81296">
    <property type="entry name" value="E set domains"/>
    <property type="match status" value="1"/>
</dbReference>
<evidence type="ECO:0000256" key="17">
    <source>
        <dbReference type="ARBA" id="ARBA00049155"/>
    </source>
</evidence>
<dbReference type="EC" id="1.7.1.3" evidence="7"/>
<evidence type="ECO:0000256" key="12">
    <source>
        <dbReference type="ARBA" id="ARBA00022723"/>
    </source>
</evidence>
<dbReference type="PRINTS" id="PR00363">
    <property type="entry name" value="CYTOCHROMEB5"/>
</dbReference>
<keyword evidence="11" id="KW-0285">Flavoprotein</keyword>
<comment type="subunit">
    <text evidence="6">Homodimer.</text>
</comment>
<dbReference type="Gene3D" id="3.90.420.10">
    <property type="entry name" value="Oxidoreductase, molybdopterin-binding domain"/>
    <property type="match status" value="1"/>
</dbReference>
<dbReference type="InterPro" id="IPR001199">
    <property type="entry name" value="Cyt_B5-like_heme/steroid-bd"/>
</dbReference>
<dbReference type="Gene3D" id="3.10.120.10">
    <property type="entry name" value="Cytochrome b5-like heme/steroid binding domain"/>
    <property type="match status" value="1"/>
</dbReference>
<evidence type="ECO:0000256" key="16">
    <source>
        <dbReference type="ARBA" id="ARBA00023063"/>
    </source>
</evidence>
<comment type="cofactor">
    <cofactor evidence="1">
        <name>Mo-molybdopterin</name>
        <dbReference type="ChEBI" id="CHEBI:71302"/>
    </cofactor>
</comment>
<dbReference type="InterPro" id="IPR036400">
    <property type="entry name" value="Cyt_B5-like_heme/steroid_sf"/>
</dbReference>
<feature type="domain" description="Cytochrome b5 heme-binding" evidence="18">
    <location>
        <begin position="448"/>
        <end position="523"/>
    </location>
</feature>
<evidence type="ECO:0000256" key="10">
    <source>
        <dbReference type="ARBA" id="ARBA00022617"/>
    </source>
</evidence>
<dbReference type="Pfam" id="PF00175">
    <property type="entry name" value="NAD_binding_1"/>
    <property type="match status" value="1"/>
</dbReference>
<dbReference type="Proteomes" id="UP001479436">
    <property type="component" value="Unassembled WGS sequence"/>
</dbReference>
<keyword evidence="16" id="KW-0534">Nitrate assimilation</keyword>
<comment type="caution">
    <text evidence="20">The sequence shown here is derived from an EMBL/GenBank/DDBJ whole genome shotgun (WGS) entry which is preliminary data.</text>
</comment>
<evidence type="ECO:0000256" key="13">
    <source>
        <dbReference type="ARBA" id="ARBA00022827"/>
    </source>
</evidence>
<dbReference type="InterPro" id="IPR001709">
    <property type="entry name" value="Flavoprot_Pyr_Nucl_cyt_Rdtase"/>
</dbReference>
<dbReference type="SUPFAM" id="SSF55856">
    <property type="entry name" value="Cytochrome b5-like heme/steroid binding domain"/>
    <property type="match status" value="1"/>
</dbReference>
<dbReference type="PROSITE" id="PS00559">
    <property type="entry name" value="MOLYBDOPTERIN_EUK"/>
    <property type="match status" value="1"/>
</dbReference>
<evidence type="ECO:0000256" key="9">
    <source>
        <dbReference type="ARBA" id="ARBA00022505"/>
    </source>
</evidence>
<dbReference type="Pfam" id="PF00970">
    <property type="entry name" value="FAD_binding_6"/>
    <property type="match status" value="1"/>
</dbReference>
<evidence type="ECO:0000256" key="14">
    <source>
        <dbReference type="ARBA" id="ARBA00023002"/>
    </source>
</evidence>
<dbReference type="PRINTS" id="PR00371">
    <property type="entry name" value="FPNCR"/>
</dbReference>
<keyword evidence="21" id="KW-1185">Reference proteome</keyword>
<dbReference type="CDD" id="cd06183">
    <property type="entry name" value="cyt_b5_reduct_like"/>
    <property type="match status" value="1"/>
</dbReference>
<evidence type="ECO:0000256" key="11">
    <source>
        <dbReference type="ARBA" id="ARBA00022630"/>
    </source>
</evidence>